<protein>
    <submittedName>
        <fullName evidence="2">Uncharacterized protein</fullName>
    </submittedName>
</protein>
<comment type="caution">
    <text evidence="2">The sequence shown here is derived from an EMBL/GenBank/DDBJ whole genome shotgun (WGS) entry which is preliminary data.</text>
</comment>
<feature type="non-terminal residue" evidence="2">
    <location>
        <position position="77"/>
    </location>
</feature>
<sequence>SSGNLIYNAVGTFLLLYFCIILIYGVDRNTAYNKCNFNLSIYANILKNIAYNKLMFECNFCYLTDFYHNDNNIYLKK</sequence>
<reference evidence="2" key="1">
    <citation type="journal article" date="2023" name="IScience">
        <title>Live-bearing cockroach genome reveals convergent evolutionary mechanisms linked to viviparity in insects and beyond.</title>
        <authorList>
            <person name="Fouks B."/>
            <person name="Harrison M.C."/>
            <person name="Mikhailova A.A."/>
            <person name="Marchal E."/>
            <person name="English S."/>
            <person name="Carruthers M."/>
            <person name="Jennings E.C."/>
            <person name="Chiamaka E.L."/>
            <person name="Frigard R.A."/>
            <person name="Pippel M."/>
            <person name="Attardo G.M."/>
            <person name="Benoit J.B."/>
            <person name="Bornberg-Bauer E."/>
            <person name="Tobe S.S."/>
        </authorList>
    </citation>
    <scope>NUCLEOTIDE SEQUENCE</scope>
    <source>
        <strain evidence="2">Stay&amp;Tobe</strain>
    </source>
</reference>
<keyword evidence="1" id="KW-0812">Transmembrane</keyword>
<dbReference type="AlphaFoldDB" id="A0AAD8AD03"/>
<feature type="non-terminal residue" evidence="2">
    <location>
        <position position="1"/>
    </location>
</feature>
<dbReference type="Proteomes" id="UP001233999">
    <property type="component" value="Unassembled WGS sequence"/>
</dbReference>
<keyword evidence="3" id="KW-1185">Reference proteome</keyword>
<accession>A0AAD8AD03</accession>
<keyword evidence="1" id="KW-1133">Transmembrane helix</keyword>
<proteinExistence type="predicted"/>
<feature type="transmembrane region" description="Helical" evidence="1">
    <location>
        <begin position="6"/>
        <end position="26"/>
    </location>
</feature>
<evidence type="ECO:0000313" key="2">
    <source>
        <dbReference type="EMBL" id="KAJ9596371.1"/>
    </source>
</evidence>
<organism evidence="2 3">
    <name type="scientific">Diploptera punctata</name>
    <name type="common">Pacific beetle cockroach</name>
    <dbReference type="NCBI Taxonomy" id="6984"/>
    <lineage>
        <taxon>Eukaryota</taxon>
        <taxon>Metazoa</taxon>
        <taxon>Ecdysozoa</taxon>
        <taxon>Arthropoda</taxon>
        <taxon>Hexapoda</taxon>
        <taxon>Insecta</taxon>
        <taxon>Pterygota</taxon>
        <taxon>Neoptera</taxon>
        <taxon>Polyneoptera</taxon>
        <taxon>Dictyoptera</taxon>
        <taxon>Blattodea</taxon>
        <taxon>Blaberoidea</taxon>
        <taxon>Blaberidae</taxon>
        <taxon>Diplopterinae</taxon>
        <taxon>Diploptera</taxon>
    </lineage>
</organism>
<gene>
    <name evidence="2" type="ORF">L9F63_012606</name>
</gene>
<evidence type="ECO:0000313" key="3">
    <source>
        <dbReference type="Proteomes" id="UP001233999"/>
    </source>
</evidence>
<name>A0AAD8AD03_DIPPU</name>
<reference evidence="2" key="2">
    <citation type="submission" date="2023-05" db="EMBL/GenBank/DDBJ databases">
        <authorList>
            <person name="Fouks B."/>
        </authorList>
    </citation>
    <scope>NUCLEOTIDE SEQUENCE</scope>
    <source>
        <strain evidence="2">Stay&amp;Tobe</strain>
        <tissue evidence="2">Testes</tissue>
    </source>
</reference>
<evidence type="ECO:0000256" key="1">
    <source>
        <dbReference type="SAM" id="Phobius"/>
    </source>
</evidence>
<dbReference type="EMBL" id="JASPKZ010001993">
    <property type="protein sequence ID" value="KAJ9596371.1"/>
    <property type="molecule type" value="Genomic_DNA"/>
</dbReference>
<keyword evidence="1" id="KW-0472">Membrane</keyword>